<gene>
    <name evidence="7" type="ORF">IPN02_02825</name>
</gene>
<dbReference type="CDD" id="cd02440">
    <property type="entry name" value="AdoMet_MTases"/>
    <property type="match status" value="1"/>
</dbReference>
<dbReference type="InterPro" id="IPR029063">
    <property type="entry name" value="SAM-dependent_MTases_sf"/>
</dbReference>
<dbReference type="Gene3D" id="3.40.50.150">
    <property type="entry name" value="Vaccinia Virus protein VP39"/>
    <property type="match status" value="1"/>
</dbReference>
<evidence type="ECO:0000256" key="3">
    <source>
        <dbReference type="ARBA" id="ARBA00022691"/>
    </source>
</evidence>
<dbReference type="Proteomes" id="UP000727993">
    <property type="component" value="Unassembled WGS sequence"/>
</dbReference>
<accession>A0A936N9D3</accession>
<evidence type="ECO:0000256" key="2">
    <source>
        <dbReference type="ARBA" id="ARBA00022679"/>
    </source>
</evidence>
<sequence>MSDVDAGWPGGADGAEEGDEGWDPAFDGGLREAYDLMNGENFAGLEAHEEMLADRVRVDAYHRGIHGNVKKGDVVLDLGTGTGLLAFMASRAGAKKVYAVEHSDFIDLAREIADYNGFTNIEFVRANSREFTPPEPIDVVLHEQMGDELFNENMLENVLDLRDRVLAPSGRILPSRFRLFIEPISMRDDMRIRRFWNIDLPDDIDLSFVQQSPVAARFNAYRNEEFWLRPHSVQATIGRPQPIFEFDLNTIEHPDELPLRRRVERTATADTIVDGCCVWFEACFDNDTTLSTSPLGPVTSWGNRVFRLDQQIARGETLRLDVSLGDLVEPSTWRVRAL</sequence>
<dbReference type="InterPro" id="IPR041698">
    <property type="entry name" value="Methyltransf_25"/>
</dbReference>
<dbReference type="Pfam" id="PF13649">
    <property type="entry name" value="Methyltransf_25"/>
    <property type="match status" value="1"/>
</dbReference>
<dbReference type="GO" id="GO:0042054">
    <property type="term" value="F:histone methyltransferase activity"/>
    <property type="evidence" value="ECO:0007669"/>
    <property type="project" value="TreeGrafter"/>
</dbReference>
<evidence type="ECO:0000259" key="5">
    <source>
        <dbReference type="Pfam" id="PF13649"/>
    </source>
</evidence>
<dbReference type="InterPro" id="IPR025799">
    <property type="entry name" value="Arg_MeTrfase"/>
</dbReference>
<proteinExistence type="predicted"/>
<dbReference type="SUPFAM" id="SSF53335">
    <property type="entry name" value="S-adenosyl-L-methionine-dependent methyltransferases"/>
    <property type="match status" value="1"/>
</dbReference>
<keyword evidence="1 7" id="KW-0489">Methyltransferase</keyword>
<feature type="domain" description="Methyltransferase" evidence="5">
    <location>
        <begin position="75"/>
        <end position="170"/>
    </location>
</feature>
<evidence type="ECO:0000256" key="1">
    <source>
        <dbReference type="ARBA" id="ARBA00022603"/>
    </source>
</evidence>
<name>A0A936N9D3_9ACTN</name>
<keyword evidence="2" id="KW-0808">Transferase</keyword>
<keyword evidence="3" id="KW-0949">S-adenosyl-L-methionine</keyword>
<dbReference type="GO" id="GO:0032259">
    <property type="term" value="P:methylation"/>
    <property type="evidence" value="ECO:0007669"/>
    <property type="project" value="UniProtKB-KW"/>
</dbReference>
<comment type="caution">
    <text evidence="7">The sequence shown here is derived from an EMBL/GenBank/DDBJ whole genome shotgun (WGS) entry which is preliminary data.</text>
</comment>
<organism evidence="7 8">
    <name type="scientific">Candidatus Neomicrothrix subdominans</name>
    <dbReference type="NCBI Taxonomy" id="2954438"/>
    <lineage>
        <taxon>Bacteria</taxon>
        <taxon>Bacillati</taxon>
        <taxon>Actinomycetota</taxon>
        <taxon>Acidimicrobiia</taxon>
        <taxon>Acidimicrobiales</taxon>
        <taxon>Microthrixaceae</taxon>
        <taxon>Candidatus Neomicrothrix</taxon>
    </lineage>
</organism>
<feature type="domain" description="Protein arginine N-methyltransferase" evidence="6">
    <location>
        <begin position="179"/>
        <end position="323"/>
    </location>
</feature>
<dbReference type="GO" id="GO:0016274">
    <property type="term" value="F:protein-arginine N-methyltransferase activity"/>
    <property type="evidence" value="ECO:0007669"/>
    <property type="project" value="InterPro"/>
</dbReference>
<evidence type="ECO:0000313" key="7">
    <source>
        <dbReference type="EMBL" id="MBK9295810.1"/>
    </source>
</evidence>
<protein>
    <submittedName>
        <fullName evidence="7">Methyltransferase domain-containing protein</fullName>
    </submittedName>
</protein>
<dbReference type="AlphaFoldDB" id="A0A936N9D3"/>
<dbReference type="InterPro" id="IPR055135">
    <property type="entry name" value="PRMT_dom"/>
</dbReference>
<evidence type="ECO:0000259" key="6">
    <source>
        <dbReference type="Pfam" id="PF22528"/>
    </source>
</evidence>
<dbReference type="Gene3D" id="2.70.160.11">
    <property type="entry name" value="Hnrnp arginine n-methyltransferase1"/>
    <property type="match status" value="1"/>
</dbReference>
<dbReference type="PROSITE" id="PS51678">
    <property type="entry name" value="SAM_MT_PRMT"/>
    <property type="match status" value="1"/>
</dbReference>
<dbReference type="Pfam" id="PF22528">
    <property type="entry name" value="PRMT_C"/>
    <property type="match status" value="1"/>
</dbReference>
<dbReference type="EMBL" id="JADJZA010000001">
    <property type="protein sequence ID" value="MBK9295810.1"/>
    <property type="molecule type" value="Genomic_DNA"/>
</dbReference>
<feature type="region of interest" description="Disordered" evidence="4">
    <location>
        <begin position="1"/>
        <end position="24"/>
    </location>
</feature>
<evidence type="ECO:0000313" key="8">
    <source>
        <dbReference type="Proteomes" id="UP000727993"/>
    </source>
</evidence>
<dbReference type="PANTHER" id="PTHR11006:SF4">
    <property type="entry name" value="PROTEIN ARGININE N-METHYLTRANSFERASE 7"/>
    <property type="match status" value="1"/>
</dbReference>
<evidence type="ECO:0000256" key="4">
    <source>
        <dbReference type="SAM" id="MobiDB-lite"/>
    </source>
</evidence>
<dbReference type="PANTHER" id="PTHR11006">
    <property type="entry name" value="PROTEIN ARGININE N-METHYLTRANSFERASE"/>
    <property type="match status" value="1"/>
</dbReference>
<reference evidence="7 8" key="1">
    <citation type="submission" date="2020-10" db="EMBL/GenBank/DDBJ databases">
        <title>Connecting structure to function with the recovery of over 1000 high-quality activated sludge metagenome-assembled genomes encoding full-length rRNA genes using long-read sequencing.</title>
        <authorList>
            <person name="Singleton C.M."/>
            <person name="Petriglieri F."/>
            <person name="Kristensen J.M."/>
            <person name="Kirkegaard R.H."/>
            <person name="Michaelsen T.Y."/>
            <person name="Andersen M.H."/>
            <person name="Karst S.M."/>
            <person name="Dueholm M.S."/>
            <person name="Nielsen P.H."/>
            <person name="Albertsen M."/>
        </authorList>
    </citation>
    <scope>NUCLEOTIDE SEQUENCE [LARGE SCALE GENOMIC DNA]</scope>
    <source>
        <strain evidence="7">Lyne_18-Q3-R50-59_MAXAC.006</strain>
    </source>
</reference>